<dbReference type="InterPro" id="IPR038636">
    <property type="entry name" value="Wzi_sf"/>
</dbReference>
<feature type="chain" id="PRO_5046108282" description="Capsule assembly Wzi family protein" evidence="1">
    <location>
        <begin position="27"/>
        <end position="513"/>
    </location>
</feature>
<evidence type="ECO:0000313" key="2">
    <source>
        <dbReference type="EMBL" id="MBB2149780.1"/>
    </source>
</evidence>
<organism evidence="2 3">
    <name type="scientific">Pedobacter gandavensis</name>
    <dbReference type="NCBI Taxonomy" id="2679963"/>
    <lineage>
        <taxon>Bacteria</taxon>
        <taxon>Pseudomonadati</taxon>
        <taxon>Bacteroidota</taxon>
        <taxon>Sphingobacteriia</taxon>
        <taxon>Sphingobacteriales</taxon>
        <taxon>Sphingobacteriaceae</taxon>
        <taxon>Pedobacter</taxon>
    </lineage>
</organism>
<dbReference type="Gene3D" id="2.40.160.130">
    <property type="entry name" value="Capsule assembly protein Wzi"/>
    <property type="match status" value="1"/>
</dbReference>
<evidence type="ECO:0008006" key="4">
    <source>
        <dbReference type="Google" id="ProtNLM"/>
    </source>
</evidence>
<reference evidence="2 3" key="1">
    <citation type="submission" date="2019-11" db="EMBL/GenBank/DDBJ databases">
        <title>Description of Pedobacter sp. LMG 31462T.</title>
        <authorList>
            <person name="Carlier A."/>
            <person name="Qi S."/>
            <person name="Vandamme P."/>
        </authorList>
    </citation>
    <scope>NUCLEOTIDE SEQUENCE [LARGE SCALE GENOMIC DNA]</scope>
    <source>
        <strain evidence="2 3">LMG 31462</strain>
    </source>
</reference>
<name>A0ABR6EWW5_9SPHI</name>
<proteinExistence type="predicted"/>
<dbReference type="RefSeq" id="WP_182957831.1">
    <property type="nucleotide sequence ID" value="NZ_WNXC01000004.1"/>
</dbReference>
<dbReference type="EMBL" id="WNXC01000004">
    <property type="protein sequence ID" value="MBB2149780.1"/>
    <property type="molecule type" value="Genomic_DNA"/>
</dbReference>
<accession>A0ABR6EWW5</accession>
<keyword evidence="3" id="KW-1185">Reference proteome</keyword>
<keyword evidence="1" id="KW-0732">Signal</keyword>
<evidence type="ECO:0000313" key="3">
    <source>
        <dbReference type="Proteomes" id="UP000636110"/>
    </source>
</evidence>
<comment type="caution">
    <text evidence="2">The sequence shown here is derived from an EMBL/GenBank/DDBJ whole genome shotgun (WGS) entry which is preliminary data.</text>
</comment>
<protein>
    <recommendedName>
        <fullName evidence="4">Capsule assembly Wzi family protein</fullName>
    </recommendedName>
</protein>
<evidence type="ECO:0000256" key="1">
    <source>
        <dbReference type="SAM" id="SignalP"/>
    </source>
</evidence>
<dbReference type="Proteomes" id="UP000636110">
    <property type="component" value="Unassembled WGS sequence"/>
</dbReference>
<sequence length="513" mass="56981">MIGIQQVKQALLPTLLLFTFSSVVQAQKPEIKYSLEAQAIGTTNQVVPFWMRSNQFGSVPLSGLSGSFIGKAEKAYRPADSLARKKLFDWGFGFEARANGGKGSNLRLISAYAKGRMGIFQLKAGRSKDVMGLNGDSVLSTGNFSVSGNAPGIPKLELSIPNYYTLPIFGGLFAVKGNFVHGWLGRTRILDSIIAGPSIKYYIHDAKPVSYFHQKSLYVRLGKENWRFKMYGGFNHQVFWGNENAAYGDNFKLSPAETFLYVVTGKSYGTKGVPTSKIGNQLGSIDLGMEYDFNDIKVMLYRQTFYDVGALSKLANIKDGLNGLSLENKRYNTTSSGFAWKKILVELFYSKDQAGYPWSTFTKSGDEDYYNNFYYKDGWSYQGMGIGNPLITPRHNARAGQAVKPADYFINNRVVAFHAGLSGRVYDWDFMTKVTYSDNYGTFGTSKYGNTTGSIKSPINSEIFEAVSQFSFYLEGTKPIKHGYSAGFATALDQGKLLNNSFGLMLKLKKDFQ</sequence>
<feature type="signal peptide" evidence="1">
    <location>
        <begin position="1"/>
        <end position="26"/>
    </location>
</feature>
<gene>
    <name evidence="2" type="ORF">GM920_12800</name>
</gene>